<dbReference type="PANTHER" id="PTHR33420:SF14">
    <property type="entry name" value="TYPE 1 FIMBRIN D-MANNOSE SPECIFIC ADHESIN"/>
    <property type="match status" value="1"/>
</dbReference>
<proteinExistence type="inferred from homology"/>
<dbReference type="Proteomes" id="UP001243844">
    <property type="component" value="Unassembled WGS sequence"/>
</dbReference>
<organism evidence="6 7">
    <name type="scientific">Acinetobacter rudis</name>
    <dbReference type="NCBI Taxonomy" id="632955"/>
    <lineage>
        <taxon>Bacteria</taxon>
        <taxon>Pseudomonadati</taxon>
        <taxon>Pseudomonadota</taxon>
        <taxon>Gammaproteobacteria</taxon>
        <taxon>Moraxellales</taxon>
        <taxon>Moraxellaceae</taxon>
        <taxon>Acinetobacter</taxon>
    </lineage>
</organism>
<feature type="chain" id="PRO_5043454491" evidence="4">
    <location>
        <begin position="25"/>
        <end position="350"/>
    </location>
</feature>
<evidence type="ECO:0000256" key="3">
    <source>
        <dbReference type="ARBA" id="ARBA00023263"/>
    </source>
</evidence>
<dbReference type="InterPro" id="IPR050263">
    <property type="entry name" value="Bact_Fimbrial_Adh_Pro"/>
</dbReference>
<comment type="caution">
    <text evidence="6">The sequence shown here is derived from an EMBL/GenBank/DDBJ whole genome shotgun (WGS) entry which is preliminary data.</text>
</comment>
<accession>A0AAW8JEQ0</accession>
<dbReference type="PANTHER" id="PTHR33420">
    <property type="entry name" value="FIMBRIAL SUBUNIT ELFA-RELATED"/>
    <property type="match status" value="1"/>
</dbReference>
<comment type="subcellular location">
    <subcellularLocation>
        <location evidence="1">Fimbrium</location>
    </subcellularLocation>
</comment>
<feature type="signal peptide" evidence="4">
    <location>
        <begin position="1"/>
        <end position="24"/>
    </location>
</feature>
<evidence type="ECO:0000313" key="6">
    <source>
        <dbReference type="EMBL" id="MDQ8937075.1"/>
    </source>
</evidence>
<dbReference type="GO" id="GO:0043709">
    <property type="term" value="P:cell adhesion involved in single-species biofilm formation"/>
    <property type="evidence" value="ECO:0007669"/>
    <property type="project" value="TreeGrafter"/>
</dbReference>
<dbReference type="Gene3D" id="2.60.40.1090">
    <property type="entry name" value="Fimbrial-type adhesion domain"/>
    <property type="match status" value="1"/>
</dbReference>
<dbReference type="RefSeq" id="WP_308974390.1">
    <property type="nucleotide sequence ID" value="NZ_JAVIDL010000047.1"/>
</dbReference>
<evidence type="ECO:0000256" key="1">
    <source>
        <dbReference type="ARBA" id="ARBA00004561"/>
    </source>
</evidence>
<dbReference type="InterPro" id="IPR036937">
    <property type="entry name" value="Adhesion_dom_fimbrial_sf"/>
</dbReference>
<reference evidence="6" key="1">
    <citation type="submission" date="2023-08" db="EMBL/GenBank/DDBJ databases">
        <title>Emergence of clinically-relevant ST2 carbapenem-resistant Acinetobacter baumannii strains in hospital sewages in Zhejiang, East of China.</title>
        <authorList>
            <person name="Kaichao C."/>
            <person name="Zhang R."/>
        </authorList>
    </citation>
    <scope>NUCLEOTIDE SEQUENCE</scope>
    <source>
        <strain evidence="6">M-RB-37</strain>
    </source>
</reference>
<sequence length="350" mass="37640">MRFVKHLFLMQTVLLCGAMQQALASGCTPSSTRHTLMNAFAGTIKVSGSVEKYQEIARFNFQQDAPVPYIATCTDDATIYAYAGQGSPTTSGAISIGNIDGQPAYTLPNSFAGGLYHYAYVLIDDLTGRPYGEKTNPTELKVNDGDNQDSKMRPRSATVILYANIDNPSKEVYLSNITLGGLLPDPLGASYGAGVTYMFKSGQIAPVTASCTLENAHNLSIHLPGAPVSALPEIGSTHEKGKDELRIKCTGEMKASITLNLDNDQVTSDESGDDTVVKNQKENDRDGAKGIGFVVSTDDGKRLVNRSGVFLKELGDGTSYVPIYAEYYRYGHEVSAGKVEAIANFVVEFK</sequence>
<dbReference type="EMBL" id="JAVIDL010000047">
    <property type="protein sequence ID" value="MDQ8937075.1"/>
    <property type="molecule type" value="Genomic_DNA"/>
</dbReference>
<evidence type="ECO:0000259" key="5">
    <source>
        <dbReference type="Pfam" id="PF00419"/>
    </source>
</evidence>
<protein>
    <submittedName>
        <fullName evidence="6">Fimbrial protein</fullName>
    </submittedName>
</protein>
<gene>
    <name evidence="6" type="ORF">RFH47_15240</name>
</gene>
<evidence type="ECO:0000313" key="7">
    <source>
        <dbReference type="Proteomes" id="UP001243844"/>
    </source>
</evidence>
<comment type="similarity">
    <text evidence="2">Belongs to the fimbrial protein family.</text>
</comment>
<evidence type="ECO:0000256" key="2">
    <source>
        <dbReference type="ARBA" id="ARBA00006671"/>
    </source>
</evidence>
<dbReference type="AlphaFoldDB" id="A0AAW8JEQ0"/>
<dbReference type="SUPFAM" id="SSF49401">
    <property type="entry name" value="Bacterial adhesins"/>
    <property type="match status" value="1"/>
</dbReference>
<keyword evidence="4" id="KW-0732">Signal</keyword>
<keyword evidence="3" id="KW-0281">Fimbrium</keyword>
<feature type="domain" description="Fimbrial-type adhesion" evidence="5">
    <location>
        <begin position="202"/>
        <end position="349"/>
    </location>
</feature>
<name>A0AAW8JEQ0_9GAMM</name>
<dbReference type="InterPro" id="IPR008966">
    <property type="entry name" value="Adhesion_dom_sf"/>
</dbReference>
<evidence type="ECO:0000256" key="4">
    <source>
        <dbReference type="SAM" id="SignalP"/>
    </source>
</evidence>
<dbReference type="InterPro" id="IPR000259">
    <property type="entry name" value="Adhesion_dom_fimbrial"/>
</dbReference>
<dbReference type="PROSITE" id="PS51257">
    <property type="entry name" value="PROKAR_LIPOPROTEIN"/>
    <property type="match status" value="1"/>
</dbReference>
<dbReference type="Pfam" id="PF00419">
    <property type="entry name" value="Fimbrial"/>
    <property type="match status" value="1"/>
</dbReference>
<dbReference type="GO" id="GO:0009289">
    <property type="term" value="C:pilus"/>
    <property type="evidence" value="ECO:0007669"/>
    <property type="project" value="UniProtKB-SubCell"/>
</dbReference>